<organism evidence="3 4">
    <name type="scientific">Dialister succinatiphilus YIT 11850</name>
    <dbReference type="NCBI Taxonomy" id="742743"/>
    <lineage>
        <taxon>Bacteria</taxon>
        <taxon>Bacillati</taxon>
        <taxon>Bacillota</taxon>
        <taxon>Negativicutes</taxon>
        <taxon>Veillonellales</taxon>
        <taxon>Veillonellaceae</taxon>
        <taxon>Dialister</taxon>
    </lineage>
</organism>
<gene>
    <name evidence="3" type="ORF">HMPREF9453_01396</name>
</gene>
<dbReference type="AlphaFoldDB" id="H1D1A8"/>
<evidence type="ECO:0000256" key="1">
    <source>
        <dbReference type="SAM" id="MobiDB-lite"/>
    </source>
</evidence>
<keyword evidence="2" id="KW-1133">Transmembrane helix</keyword>
<dbReference type="EMBL" id="ADLT01000045">
    <property type="protein sequence ID" value="EHO62804.1"/>
    <property type="molecule type" value="Genomic_DNA"/>
</dbReference>
<dbReference type="HOGENOM" id="CLU_193611_0_0_9"/>
<comment type="caution">
    <text evidence="3">The sequence shown here is derived from an EMBL/GenBank/DDBJ whole genome shotgun (WGS) entry which is preliminary data.</text>
</comment>
<keyword evidence="2" id="KW-0472">Membrane</keyword>
<proteinExistence type="predicted"/>
<dbReference type="OrthoDB" id="9950773at2"/>
<evidence type="ECO:0008006" key="5">
    <source>
        <dbReference type="Google" id="ProtNLM"/>
    </source>
</evidence>
<keyword evidence="4" id="KW-1185">Reference proteome</keyword>
<dbReference type="Proteomes" id="UP000003277">
    <property type="component" value="Unassembled WGS sequence"/>
</dbReference>
<dbReference type="RefSeq" id="WP_008859890.1">
    <property type="nucleotide sequence ID" value="NZ_JH591188.1"/>
</dbReference>
<protein>
    <recommendedName>
        <fullName evidence="5">RNA helicase</fullName>
    </recommendedName>
</protein>
<feature type="region of interest" description="Disordered" evidence="1">
    <location>
        <begin position="52"/>
        <end position="73"/>
    </location>
</feature>
<evidence type="ECO:0000256" key="2">
    <source>
        <dbReference type="SAM" id="Phobius"/>
    </source>
</evidence>
<sequence>MFSKFQDFLLVVVLFYSIYRIGFGEGVTTVNLFILLCAVVAVISMALKRSGAYDRAHKQREEAMKKKEENKED</sequence>
<evidence type="ECO:0000313" key="4">
    <source>
        <dbReference type="Proteomes" id="UP000003277"/>
    </source>
</evidence>
<evidence type="ECO:0000313" key="3">
    <source>
        <dbReference type="EMBL" id="EHO62804.1"/>
    </source>
</evidence>
<feature type="transmembrane region" description="Helical" evidence="2">
    <location>
        <begin position="30"/>
        <end position="47"/>
    </location>
</feature>
<reference evidence="3 4" key="1">
    <citation type="submission" date="2011-11" db="EMBL/GenBank/DDBJ databases">
        <title>The Genome Sequence of Dialister succinatiphilus YIT 11850.</title>
        <authorList>
            <consortium name="The Broad Institute Genome Sequencing Platform"/>
            <person name="Earl A."/>
            <person name="Ward D."/>
            <person name="Feldgarden M."/>
            <person name="Gevers D."/>
            <person name="Morotomi M."/>
            <person name="Young S.K."/>
            <person name="Zeng Q."/>
            <person name="Gargeya S."/>
            <person name="Fitzgerald M."/>
            <person name="Haas B."/>
            <person name="Abouelleil A."/>
            <person name="Alvarado L."/>
            <person name="Arachchi H.M."/>
            <person name="Berlin A."/>
            <person name="Brown A."/>
            <person name="Chapman S.B."/>
            <person name="Dunbar C."/>
            <person name="Gearin G."/>
            <person name="Goldberg J."/>
            <person name="Griggs A."/>
            <person name="Gujja S."/>
            <person name="Heiman D."/>
            <person name="Howarth C."/>
            <person name="Lui A."/>
            <person name="MacDonald P.J.P."/>
            <person name="Montmayeur A."/>
            <person name="Murphy C."/>
            <person name="Neiman D."/>
            <person name="Pearson M."/>
            <person name="Priest M."/>
            <person name="Roberts A."/>
            <person name="Saif S."/>
            <person name="Shea T."/>
            <person name="Sisk P."/>
            <person name="Stolte C."/>
            <person name="Sykes S."/>
            <person name="Wortman J."/>
            <person name="Nusbaum C."/>
            <person name="Birren B."/>
        </authorList>
    </citation>
    <scope>NUCLEOTIDE SEQUENCE [LARGE SCALE GENOMIC DNA]</scope>
    <source>
        <strain evidence="3 4">YIT 11850</strain>
    </source>
</reference>
<keyword evidence="2" id="KW-0812">Transmembrane</keyword>
<dbReference type="PATRIC" id="fig|742743.3.peg.1423"/>
<accession>H1D1A8</accession>
<name>H1D1A8_9FIRM</name>